<keyword evidence="4 6" id="KW-1133">Transmembrane helix</keyword>
<dbReference type="Pfam" id="PF03739">
    <property type="entry name" value="LptF_LptG"/>
    <property type="match status" value="1"/>
</dbReference>
<protein>
    <submittedName>
        <fullName evidence="7">Lipopolysaccharide export system permease protein lptG</fullName>
    </submittedName>
</protein>
<evidence type="ECO:0000256" key="6">
    <source>
        <dbReference type="SAM" id="Phobius"/>
    </source>
</evidence>
<keyword evidence="2" id="KW-1003">Cell membrane</keyword>
<dbReference type="Proteomes" id="UP000255367">
    <property type="component" value="Unassembled WGS sequence"/>
</dbReference>
<keyword evidence="5 6" id="KW-0472">Membrane</keyword>
<evidence type="ECO:0000256" key="5">
    <source>
        <dbReference type="ARBA" id="ARBA00023136"/>
    </source>
</evidence>
<keyword evidence="8" id="KW-1185">Reference proteome</keyword>
<evidence type="ECO:0000256" key="2">
    <source>
        <dbReference type="ARBA" id="ARBA00022475"/>
    </source>
</evidence>
<feature type="transmembrane region" description="Helical" evidence="6">
    <location>
        <begin position="100"/>
        <end position="118"/>
    </location>
</feature>
<evidence type="ECO:0000256" key="3">
    <source>
        <dbReference type="ARBA" id="ARBA00022692"/>
    </source>
</evidence>
<dbReference type="AlphaFoldDB" id="A0A380NJF3"/>
<feature type="transmembrane region" description="Helical" evidence="6">
    <location>
        <begin position="336"/>
        <end position="357"/>
    </location>
</feature>
<reference evidence="7 8" key="1">
    <citation type="submission" date="2018-06" db="EMBL/GenBank/DDBJ databases">
        <authorList>
            <consortium name="Pathogen Informatics"/>
            <person name="Doyle S."/>
        </authorList>
    </citation>
    <scope>NUCLEOTIDE SEQUENCE [LARGE SCALE GENOMIC DNA]</scope>
    <source>
        <strain evidence="7 8">NCTC12020</strain>
    </source>
</reference>
<feature type="transmembrane region" description="Helical" evidence="6">
    <location>
        <begin position="307"/>
        <end position="324"/>
    </location>
</feature>
<dbReference type="PANTHER" id="PTHR33529">
    <property type="entry name" value="SLR0882 PROTEIN-RELATED"/>
    <property type="match status" value="1"/>
</dbReference>
<comment type="subcellular location">
    <subcellularLocation>
        <location evidence="1">Cell membrane</location>
        <topology evidence="1">Multi-pass membrane protein</topology>
    </subcellularLocation>
</comment>
<evidence type="ECO:0000256" key="1">
    <source>
        <dbReference type="ARBA" id="ARBA00004651"/>
    </source>
</evidence>
<feature type="transmembrane region" description="Helical" evidence="6">
    <location>
        <begin position="282"/>
        <end position="300"/>
    </location>
</feature>
<sequence>MRILDKYILKSFIGPFLFGIFAFTSIFVGTGTLFRIAQYITEYGASLWAVTRAFVLALPSIVVLTFPMAVLLASLLAFGRLSGTSEIIVMRAGGLSFLRLAMPVYIAAFFISIGAIAFNEYVVPAANHAYQNIIRNEIKKQAEPPAQEHIVLKTMEGDEISTLMYAKKYDSNTKLITGVTAQLFTNGNVTQIEHAENATWNGTYWVMHDGVIYDLAADGNGIERTLRFKDQVLPIAKDPDQISQEQRDPEEMTIKELRAQIKALKASHVKSTKWEMEMYQRFTIPIASFVFALVGAPLGLQKQRSSSSIGFGLSVLIIFVYYGIMTFTGALGKGGALPPVVAAVIPDTLGIIAGLWLNWKVSK</sequence>
<feature type="transmembrane region" description="Helical" evidence="6">
    <location>
        <begin position="54"/>
        <end position="79"/>
    </location>
</feature>
<dbReference type="OrthoDB" id="9780716at2"/>
<keyword evidence="3 6" id="KW-0812">Transmembrane</keyword>
<proteinExistence type="predicted"/>
<dbReference type="GO" id="GO:0043190">
    <property type="term" value="C:ATP-binding cassette (ABC) transporter complex"/>
    <property type="evidence" value="ECO:0007669"/>
    <property type="project" value="TreeGrafter"/>
</dbReference>
<dbReference type="EMBL" id="UHIO01000001">
    <property type="protein sequence ID" value="SUP42174.1"/>
    <property type="molecule type" value="Genomic_DNA"/>
</dbReference>
<evidence type="ECO:0000256" key="4">
    <source>
        <dbReference type="ARBA" id="ARBA00022989"/>
    </source>
</evidence>
<evidence type="ECO:0000313" key="8">
    <source>
        <dbReference type="Proteomes" id="UP000255367"/>
    </source>
</evidence>
<gene>
    <name evidence="7" type="primary">lptG</name>
    <name evidence="7" type="ORF">NCTC12020_00798</name>
</gene>
<dbReference type="PANTHER" id="PTHR33529:SF6">
    <property type="entry name" value="YJGP_YJGQ FAMILY PERMEASE"/>
    <property type="match status" value="1"/>
</dbReference>
<dbReference type="InterPro" id="IPR005495">
    <property type="entry name" value="LptG/LptF_permease"/>
</dbReference>
<organism evidence="7 8">
    <name type="scientific">Veillonella criceti</name>
    <dbReference type="NCBI Taxonomy" id="103891"/>
    <lineage>
        <taxon>Bacteria</taxon>
        <taxon>Bacillati</taxon>
        <taxon>Bacillota</taxon>
        <taxon>Negativicutes</taxon>
        <taxon>Veillonellales</taxon>
        <taxon>Veillonellaceae</taxon>
        <taxon>Veillonella</taxon>
    </lineage>
</organism>
<dbReference type="GO" id="GO:0015920">
    <property type="term" value="P:lipopolysaccharide transport"/>
    <property type="evidence" value="ECO:0007669"/>
    <property type="project" value="TreeGrafter"/>
</dbReference>
<name>A0A380NJF3_9FIRM</name>
<dbReference type="RefSeq" id="WP_115310012.1">
    <property type="nucleotide sequence ID" value="NZ_UHIO01000001.1"/>
</dbReference>
<evidence type="ECO:0000313" key="7">
    <source>
        <dbReference type="EMBL" id="SUP42174.1"/>
    </source>
</evidence>
<accession>A0A380NJF3</accession>
<feature type="transmembrane region" description="Helical" evidence="6">
    <location>
        <begin position="12"/>
        <end position="34"/>
    </location>
</feature>